<keyword evidence="11" id="KW-1185">Reference proteome</keyword>
<dbReference type="Gene3D" id="3.30.420.10">
    <property type="entry name" value="Ribonuclease H-like superfamily/Ribonuclease H"/>
    <property type="match status" value="1"/>
</dbReference>
<dbReference type="PROSITE" id="PS00116">
    <property type="entry name" value="DNA_POLYMERASE_B"/>
    <property type="match status" value="1"/>
</dbReference>
<dbReference type="PRINTS" id="PR00106">
    <property type="entry name" value="DNAPOLB"/>
</dbReference>
<feature type="domain" description="DNA-directed DNA polymerase family B exonuclease" evidence="9">
    <location>
        <begin position="136"/>
        <end position="293"/>
    </location>
</feature>
<dbReference type="Gene3D" id="3.90.1600.10">
    <property type="entry name" value="Palm domain of DNA polymerase"/>
    <property type="match status" value="2"/>
</dbReference>
<evidence type="ECO:0000256" key="2">
    <source>
        <dbReference type="ARBA" id="ARBA00022679"/>
    </source>
</evidence>
<evidence type="ECO:0000259" key="8">
    <source>
        <dbReference type="Pfam" id="PF00136"/>
    </source>
</evidence>
<accession>A0A222FPI9</accession>
<feature type="domain" description="DNA-directed DNA polymerase family B multifunctional" evidence="8">
    <location>
        <begin position="373"/>
        <end position="721"/>
    </location>
</feature>
<dbReference type="Pfam" id="PF21474">
    <property type="entry name" value="DNApolII_N"/>
    <property type="match status" value="1"/>
</dbReference>
<reference evidence="10 11" key="1">
    <citation type="submission" date="2017-07" db="EMBL/GenBank/DDBJ databases">
        <title>Annotated genome sequence of Bacterioplanes sanyensis isolated from Red Sea.</title>
        <authorList>
            <person name="Rehman Z.U."/>
        </authorList>
    </citation>
    <scope>NUCLEOTIDE SEQUENCE [LARGE SCALE GENOMIC DNA]</scope>
    <source>
        <strain evidence="10 11">NV9</strain>
    </source>
</reference>
<evidence type="ECO:0000313" key="11">
    <source>
        <dbReference type="Proteomes" id="UP000202440"/>
    </source>
</evidence>
<name>A0A222FPI9_9GAMM</name>
<dbReference type="SUPFAM" id="SSF53098">
    <property type="entry name" value="Ribonuclease H-like"/>
    <property type="match status" value="1"/>
</dbReference>
<dbReference type="InterPro" id="IPR006133">
    <property type="entry name" value="DNA-dir_DNA_pol_B_exonuc"/>
</dbReference>
<dbReference type="PANTHER" id="PTHR10322">
    <property type="entry name" value="DNA POLYMERASE CATALYTIC SUBUNIT"/>
    <property type="match status" value="1"/>
</dbReference>
<dbReference type="Pfam" id="PF00136">
    <property type="entry name" value="DNA_pol_B"/>
    <property type="match status" value="1"/>
</dbReference>
<comment type="catalytic activity">
    <reaction evidence="6 7">
        <text>DNA(n) + a 2'-deoxyribonucleoside 5'-triphosphate = DNA(n+1) + diphosphate</text>
        <dbReference type="Rhea" id="RHEA:22508"/>
        <dbReference type="Rhea" id="RHEA-COMP:17339"/>
        <dbReference type="Rhea" id="RHEA-COMP:17340"/>
        <dbReference type="ChEBI" id="CHEBI:33019"/>
        <dbReference type="ChEBI" id="CHEBI:61560"/>
        <dbReference type="ChEBI" id="CHEBI:173112"/>
        <dbReference type="EC" id="2.7.7.7"/>
    </reaction>
</comment>
<dbReference type="CDD" id="cd05784">
    <property type="entry name" value="DNA_polB_II_exo"/>
    <property type="match status" value="1"/>
</dbReference>
<dbReference type="GO" id="GO:0009432">
    <property type="term" value="P:SOS response"/>
    <property type="evidence" value="ECO:0007669"/>
    <property type="project" value="TreeGrafter"/>
</dbReference>
<proteinExistence type="inferred from homology"/>
<evidence type="ECO:0000256" key="5">
    <source>
        <dbReference type="ARBA" id="ARBA00023125"/>
    </source>
</evidence>
<sequence>MSRSTPAFLLTSEWHDDDQGTELTFWWSTAEGPLATRHRQPGVCFIDSDHSERAQAIAATLAWPVEIKPLALQSFSHQAASACYMPASYLYRWRDVLAEQGIVCREVDVRPTDRFLMERFIYGAALLDLQSSPPRLAPTRYVPKLRCLSIDIETSMPHRDRPDRLFSIALYSDSERQVLTCAEPRPGQDEQLQLHWLADEAALLQRFIDCVQRIDPDVIIGWNLVQFDLDFLRRKCQQHAIDFTLGRDGSAMGWRRQRNNPERVFVHIAGRLVLDGIELLRNATWQFESFALNHVAGELLADQKLLHGEQRGDDIERLFEQDPWQLARYNLKDCELVWRIFERADLLNFAIERAHMTGLAPDRMGGSVAAFENLYLPRLHRAGFVAPNIGEGYHQRKSPGGLVMDSVPGLHDQVLVLDFKSLYPSIIRTFCIDPMGLITGLHSAQQRSSAPQWPDDELVPGFFDALFHRQQHVLPQLIAQLGEHREQAKQHGNQALSQAIKVIMASCYGVLGSDGCRFYDTRLASSITMRGHEIIRRSADWIRQQGQRVIYGDTDSVFVALQRPHDLKDAYRTGRQLAAGLNAFWRQTLLDEYGIDSHLEMEFETYYRRFFMPSIRGEEVGSKKRYAGLAQRENGDETLIFKGLEAVRSDWTLLARQFQRELYRRLFAGEAYQQWLRHTVEQLVNGELDQQLVYRKRLRRPLSAYQRQMPPHAKAAQRLEAWLQQQGLPARFRDRGGWIEYRMTVNGPEPVEDCPSSLDYGHYVEKQLRPVADALLQFTGEDFTTLAGQQLRLF</sequence>
<dbReference type="KEGG" id="bsan:CHH28_19335"/>
<dbReference type="InterPro" id="IPR023211">
    <property type="entry name" value="DNA_pol_palm_dom_sf"/>
</dbReference>
<dbReference type="EC" id="2.7.7.7" evidence="7"/>
<gene>
    <name evidence="10" type="ORF">CHH28_19335</name>
</gene>
<dbReference type="SUPFAM" id="SSF56672">
    <property type="entry name" value="DNA/RNA polymerases"/>
    <property type="match status" value="1"/>
</dbReference>
<evidence type="ECO:0000259" key="9">
    <source>
        <dbReference type="Pfam" id="PF03104"/>
    </source>
</evidence>
<dbReference type="GO" id="GO:0003887">
    <property type="term" value="F:DNA-directed DNA polymerase activity"/>
    <property type="evidence" value="ECO:0007669"/>
    <property type="project" value="UniProtKB-KW"/>
</dbReference>
<dbReference type="GO" id="GO:0008296">
    <property type="term" value="F:3'-5'-DNA exonuclease activity"/>
    <property type="evidence" value="ECO:0007669"/>
    <property type="project" value="TreeGrafter"/>
</dbReference>
<evidence type="ECO:0000256" key="3">
    <source>
        <dbReference type="ARBA" id="ARBA00022695"/>
    </source>
</evidence>
<evidence type="ECO:0000256" key="4">
    <source>
        <dbReference type="ARBA" id="ARBA00022932"/>
    </source>
</evidence>
<dbReference type="SMART" id="SM00486">
    <property type="entry name" value="POLBc"/>
    <property type="match status" value="1"/>
</dbReference>
<dbReference type="InterPro" id="IPR012337">
    <property type="entry name" value="RNaseH-like_sf"/>
</dbReference>
<dbReference type="InterPro" id="IPR050240">
    <property type="entry name" value="DNA_pol_type-B"/>
</dbReference>
<dbReference type="InterPro" id="IPR042087">
    <property type="entry name" value="DNA_pol_B_thumb"/>
</dbReference>
<dbReference type="InterPro" id="IPR006134">
    <property type="entry name" value="DNA-dir_DNA_pol_B_multi_dom"/>
</dbReference>
<dbReference type="RefSeq" id="WP_094061850.1">
    <property type="nucleotide sequence ID" value="NZ_CP022530.1"/>
</dbReference>
<dbReference type="Gene3D" id="1.10.132.60">
    <property type="entry name" value="DNA polymerase family B, C-terminal domain"/>
    <property type="match status" value="1"/>
</dbReference>
<keyword evidence="3 7" id="KW-0548">Nucleotidyltransferase</keyword>
<dbReference type="InterPro" id="IPR017964">
    <property type="entry name" value="DNA-dir_DNA_pol_B_CS"/>
</dbReference>
<dbReference type="AlphaFoldDB" id="A0A222FPI9"/>
<keyword evidence="7" id="KW-0235">DNA replication</keyword>
<dbReference type="InterPro" id="IPR043502">
    <property type="entry name" value="DNA/RNA_pol_sf"/>
</dbReference>
<dbReference type="Gene3D" id="3.30.70.2250">
    <property type="match status" value="1"/>
</dbReference>
<keyword evidence="2 7" id="KW-0808">Transferase</keyword>
<evidence type="ECO:0000256" key="1">
    <source>
        <dbReference type="ARBA" id="ARBA00005755"/>
    </source>
</evidence>
<evidence type="ECO:0000313" key="10">
    <source>
        <dbReference type="EMBL" id="ASP40689.1"/>
    </source>
</evidence>
<dbReference type="PANTHER" id="PTHR10322:SF23">
    <property type="entry name" value="DNA POLYMERASE DELTA CATALYTIC SUBUNIT"/>
    <property type="match status" value="1"/>
</dbReference>
<dbReference type="GO" id="GO:0003677">
    <property type="term" value="F:DNA binding"/>
    <property type="evidence" value="ECO:0007669"/>
    <property type="project" value="UniProtKB-KW"/>
</dbReference>
<dbReference type="GO" id="GO:0045004">
    <property type="term" value="P:DNA replication proofreading"/>
    <property type="evidence" value="ECO:0007669"/>
    <property type="project" value="TreeGrafter"/>
</dbReference>
<dbReference type="EMBL" id="CP022530">
    <property type="protein sequence ID" value="ASP40689.1"/>
    <property type="molecule type" value="Genomic_DNA"/>
</dbReference>
<dbReference type="FunFam" id="3.90.1600.10:FF:000030">
    <property type="entry name" value="DNA polymerase II"/>
    <property type="match status" value="1"/>
</dbReference>
<dbReference type="InterPro" id="IPR036397">
    <property type="entry name" value="RNaseH_sf"/>
</dbReference>
<dbReference type="OrthoDB" id="5807460at2"/>
<dbReference type="InterPro" id="IPR006172">
    <property type="entry name" value="DNA-dir_DNA_pol_B"/>
</dbReference>
<evidence type="ECO:0000256" key="6">
    <source>
        <dbReference type="ARBA" id="ARBA00049244"/>
    </source>
</evidence>
<comment type="similarity">
    <text evidence="1 7">Belongs to the DNA polymerase type-B family.</text>
</comment>
<organism evidence="10 11">
    <name type="scientific">Bacterioplanes sanyensis</name>
    <dbReference type="NCBI Taxonomy" id="1249553"/>
    <lineage>
        <taxon>Bacteria</taxon>
        <taxon>Pseudomonadati</taxon>
        <taxon>Pseudomonadota</taxon>
        <taxon>Gammaproteobacteria</taxon>
        <taxon>Oceanospirillales</taxon>
        <taxon>Oceanospirillaceae</taxon>
        <taxon>Bacterioplanes</taxon>
    </lineage>
</organism>
<dbReference type="CDD" id="cd05537">
    <property type="entry name" value="POLBc_Pol_II"/>
    <property type="match status" value="1"/>
</dbReference>
<protein>
    <recommendedName>
        <fullName evidence="7">DNA polymerase</fullName>
        <ecNumber evidence="7">2.7.7.7</ecNumber>
    </recommendedName>
</protein>
<dbReference type="Proteomes" id="UP000202440">
    <property type="component" value="Chromosome"/>
</dbReference>
<keyword evidence="5 7" id="KW-0238">DNA-binding</keyword>
<dbReference type="Pfam" id="PF03104">
    <property type="entry name" value="DNA_pol_B_exo1"/>
    <property type="match status" value="1"/>
</dbReference>
<evidence type="ECO:0000256" key="7">
    <source>
        <dbReference type="RuleBase" id="RU000442"/>
    </source>
</evidence>
<keyword evidence="4 7" id="KW-0239">DNA-directed DNA polymerase</keyword>
<dbReference type="GO" id="GO:0000166">
    <property type="term" value="F:nucleotide binding"/>
    <property type="evidence" value="ECO:0007669"/>
    <property type="project" value="InterPro"/>
</dbReference>
<dbReference type="NCBIfam" id="NF004421">
    <property type="entry name" value="PRK05762.1-2"/>
    <property type="match status" value="1"/>
</dbReference>